<dbReference type="EMBL" id="LR796436">
    <property type="protein sequence ID" value="CAB4144591.1"/>
    <property type="molecule type" value="Genomic_DNA"/>
</dbReference>
<evidence type="ECO:0000313" key="1">
    <source>
        <dbReference type="EMBL" id="CAB4144591.1"/>
    </source>
</evidence>
<protein>
    <submittedName>
        <fullName evidence="1">Uncharacterized protein</fullName>
    </submittedName>
</protein>
<accession>A0A6J5MEI9</accession>
<sequence length="50" mass="5762">MYKLIQHNQTVQRLSDNAFIPFDPANTDYQAYLKWLDEGNEPLPADDPAP</sequence>
<reference evidence="1" key="1">
    <citation type="submission" date="2020-04" db="EMBL/GenBank/DDBJ databases">
        <authorList>
            <person name="Chiriac C."/>
            <person name="Salcher M."/>
            <person name="Ghai R."/>
            <person name="Kavagutti S V."/>
        </authorList>
    </citation>
    <scope>NUCLEOTIDE SEQUENCE</scope>
</reference>
<gene>
    <name evidence="1" type="ORF">UFOVP456_51</name>
</gene>
<name>A0A6J5MEI9_9CAUD</name>
<organism evidence="1">
    <name type="scientific">uncultured Caudovirales phage</name>
    <dbReference type="NCBI Taxonomy" id="2100421"/>
    <lineage>
        <taxon>Viruses</taxon>
        <taxon>Duplodnaviria</taxon>
        <taxon>Heunggongvirae</taxon>
        <taxon>Uroviricota</taxon>
        <taxon>Caudoviricetes</taxon>
        <taxon>Peduoviridae</taxon>
        <taxon>Maltschvirus</taxon>
        <taxon>Maltschvirus maltsch</taxon>
    </lineage>
</organism>
<proteinExistence type="predicted"/>